<dbReference type="InterPro" id="IPR023213">
    <property type="entry name" value="CAT-like_dom_sf"/>
</dbReference>
<dbReference type="PANTHER" id="PTHR31623">
    <property type="entry name" value="F21J9.9"/>
    <property type="match status" value="1"/>
</dbReference>
<reference evidence="3 4" key="1">
    <citation type="submission" date="2016-05" db="EMBL/GenBank/DDBJ databases">
        <title>A degradative enzymes factory behind the ericoid mycorrhizal symbiosis.</title>
        <authorList>
            <consortium name="DOE Joint Genome Institute"/>
            <person name="Martino E."/>
            <person name="Morin E."/>
            <person name="Grelet G."/>
            <person name="Kuo A."/>
            <person name="Kohler A."/>
            <person name="Daghino S."/>
            <person name="Barry K."/>
            <person name="Choi C."/>
            <person name="Cichocki N."/>
            <person name="Clum A."/>
            <person name="Copeland A."/>
            <person name="Hainaut M."/>
            <person name="Haridas S."/>
            <person name="Labutti K."/>
            <person name="Lindquist E."/>
            <person name="Lipzen A."/>
            <person name="Khouja H.-R."/>
            <person name="Murat C."/>
            <person name="Ohm R."/>
            <person name="Olson A."/>
            <person name="Spatafora J."/>
            <person name="Veneault-Fourrey C."/>
            <person name="Henrissat B."/>
            <person name="Grigoriev I."/>
            <person name="Martin F."/>
            <person name="Perotto S."/>
        </authorList>
    </citation>
    <scope>NUCLEOTIDE SEQUENCE [LARGE SCALE GENOMIC DNA]</scope>
    <source>
        <strain evidence="3 4">UAMH 7357</strain>
    </source>
</reference>
<name>A0A2J6QGX5_9HELO</name>
<comment type="similarity">
    <text evidence="1">Belongs to the plant acyltransferase family.</text>
</comment>
<dbReference type="AlphaFoldDB" id="A0A2J6QGX5"/>
<keyword evidence="4" id="KW-1185">Reference proteome</keyword>
<sequence>MDPTNSFDVEVTSSSNIFPESTRMNPITVPLSILDNACAGFARCAAVWFYDPPSSPASTLSASHLQSSLSKTLKYYSQWCGRLSYAKPKSDGSHNDRYQRIWVTYNAPTDIGIPFVTVRSPKNLSDFLPSVTTRRSSLKAWDATQLPASELLPKTKLSISEEKDAPNAIIQFTNFACGSTAIAIEITHCFADAVSLSQFAKDWSLMSKCMLQSALLPTLTPIFDPQRLDSFAASDIDGASPDISITSKARSLPQHRYDWYLQNPSQPGPPDIPADFDTSLPLSPSTPIPWHQWDTNAPVSHRVFHFSASEIKAMYSVATSSNSSLRISKHDALLAHIWSRITLARQLPEHTRVYLDMTFGLRPRVSPPLPDSFLGSPITHAAIPYTISSSPPSLSELAQTIRKTLTIFTPEAVASHLHDLAFEVAPQRLWRACLGREHILLTTWVHAGVYEVDFGGGGPRYVEALMPSCDGLVEVMEAGDVRNVDGGRNDWISEGVDVNVYLEEKAMERLLGDRKLCGND</sequence>
<dbReference type="Pfam" id="PF02458">
    <property type="entry name" value="Transferase"/>
    <property type="match status" value="1"/>
</dbReference>
<dbReference type="PANTHER" id="PTHR31623:SF17">
    <property type="entry name" value="F21J9.9"/>
    <property type="match status" value="1"/>
</dbReference>
<dbReference type="STRING" id="1745343.A0A2J6QGX5"/>
<accession>A0A2J6QGX5</accession>
<protein>
    <recommendedName>
        <fullName evidence="5">Transferase family protein</fullName>
    </recommendedName>
</protein>
<evidence type="ECO:0000256" key="1">
    <source>
        <dbReference type="ARBA" id="ARBA00009861"/>
    </source>
</evidence>
<evidence type="ECO:0008006" key="5">
    <source>
        <dbReference type="Google" id="ProtNLM"/>
    </source>
</evidence>
<dbReference type="OrthoDB" id="444127at2759"/>
<dbReference type="GO" id="GO:0016740">
    <property type="term" value="F:transferase activity"/>
    <property type="evidence" value="ECO:0007669"/>
    <property type="project" value="UniProtKB-KW"/>
</dbReference>
<evidence type="ECO:0000256" key="2">
    <source>
        <dbReference type="ARBA" id="ARBA00022679"/>
    </source>
</evidence>
<keyword evidence="2" id="KW-0808">Transferase</keyword>
<evidence type="ECO:0000313" key="3">
    <source>
        <dbReference type="EMBL" id="PMD25500.1"/>
    </source>
</evidence>
<dbReference type="Gene3D" id="3.30.559.10">
    <property type="entry name" value="Chloramphenicol acetyltransferase-like domain"/>
    <property type="match status" value="2"/>
</dbReference>
<dbReference type="SUPFAM" id="SSF52777">
    <property type="entry name" value="CoA-dependent acyltransferases"/>
    <property type="match status" value="1"/>
</dbReference>
<dbReference type="EMBL" id="KZ613470">
    <property type="protein sequence ID" value="PMD25500.1"/>
    <property type="molecule type" value="Genomic_DNA"/>
</dbReference>
<organism evidence="3 4">
    <name type="scientific">Hyaloscypha hepaticicola</name>
    <dbReference type="NCBI Taxonomy" id="2082293"/>
    <lineage>
        <taxon>Eukaryota</taxon>
        <taxon>Fungi</taxon>
        <taxon>Dikarya</taxon>
        <taxon>Ascomycota</taxon>
        <taxon>Pezizomycotina</taxon>
        <taxon>Leotiomycetes</taxon>
        <taxon>Helotiales</taxon>
        <taxon>Hyaloscyphaceae</taxon>
        <taxon>Hyaloscypha</taxon>
    </lineage>
</organism>
<evidence type="ECO:0000313" key="4">
    <source>
        <dbReference type="Proteomes" id="UP000235672"/>
    </source>
</evidence>
<gene>
    <name evidence="3" type="ORF">NA56DRAFT_437198</name>
</gene>
<dbReference type="Proteomes" id="UP000235672">
    <property type="component" value="Unassembled WGS sequence"/>
</dbReference>
<proteinExistence type="inferred from homology"/>